<organism evidence="4 5">
    <name type="scientific">Hydnomerulius pinastri MD-312</name>
    <dbReference type="NCBI Taxonomy" id="994086"/>
    <lineage>
        <taxon>Eukaryota</taxon>
        <taxon>Fungi</taxon>
        <taxon>Dikarya</taxon>
        <taxon>Basidiomycota</taxon>
        <taxon>Agaricomycotina</taxon>
        <taxon>Agaricomycetes</taxon>
        <taxon>Agaricomycetidae</taxon>
        <taxon>Boletales</taxon>
        <taxon>Boletales incertae sedis</taxon>
        <taxon>Leucogyrophana</taxon>
    </lineage>
</organism>
<dbReference type="AlphaFoldDB" id="A0A0C9V454"/>
<dbReference type="Gene3D" id="2.130.10.10">
    <property type="entry name" value="YVTN repeat-like/Quinoprotein amine dehydrogenase"/>
    <property type="match status" value="1"/>
</dbReference>
<dbReference type="Proteomes" id="UP000053820">
    <property type="component" value="Unassembled WGS sequence"/>
</dbReference>
<name>A0A0C9V454_9AGAM</name>
<reference evidence="4 5" key="1">
    <citation type="submission" date="2014-04" db="EMBL/GenBank/DDBJ databases">
        <title>Evolutionary Origins and Diversification of the Mycorrhizal Mutualists.</title>
        <authorList>
            <consortium name="DOE Joint Genome Institute"/>
            <consortium name="Mycorrhizal Genomics Consortium"/>
            <person name="Kohler A."/>
            <person name="Kuo A."/>
            <person name="Nagy L.G."/>
            <person name="Floudas D."/>
            <person name="Copeland A."/>
            <person name="Barry K.W."/>
            <person name="Cichocki N."/>
            <person name="Veneault-Fourrey C."/>
            <person name="LaButti K."/>
            <person name="Lindquist E.A."/>
            <person name="Lipzen A."/>
            <person name="Lundell T."/>
            <person name="Morin E."/>
            <person name="Murat C."/>
            <person name="Riley R."/>
            <person name="Ohm R."/>
            <person name="Sun H."/>
            <person name="Tunlid A."/>
            <person name="Henrissat B."/>
            <person name="Grigoriev I.V."/>
            <person name="Hibbett D.S."/>
            <person name="Martin F."/>
        </authorList>
    </citation>
    <scope>NUCLEOTIDE SEQUENCE [LARGE SCALE GENOMIC DNA]</scope>
    <source>
        <strain evidence="4 5">MD-312</strain>
    </source>
</reference>
<protein>
    <recommendedName>
        <fullName evidence="6">WD40 repeat-like protein</fullName>
    </recommendedName>
</protein>
<evidence type="ECO:0008006" key="6">
    <source>
        <dbReference type="Google" id="ProtNLM"/>
    </source>
</evidence>
<keyword evidence="2" id="KW-0677">Repeat</keyword>
<dbReference type="PROSITE" id="PS50082">
    <property type="entry name" value="WD_REPEATS_2"/>
    <property type="match status" value="1"/>
</dbReference>
<dbReference type="InterPro" id="IPR015943">
    <property type="entry name" value="WD40/YVTN_repeat-like_dom_sf"/>
</dbReference>
<feature type="non-terminal residue" evidence="4">
    <location>
        <position position="1"/>
    </location>
</feature>
<accession>A0A0C9V454</accession>
<dbReference type="Pfam" id="PF00400">
    <property type="entry name" value="WD40"/>
    <property type="match status" value="1"/>
</dbReference>
<evidence type="ECO:0000313" key="5">
    <source>
        <dbReference type="Proteomes" id="UP000053820"/>
    </source>
</evidence>
<keyword evidence="1 3" id="KW-0853">WD repeat</keyword>
<keyword evidence="5" id="KW-1185">Reference proteome</keyword>
<dbReference type="InterPro" id="IPR036322">
    <property type="entry name" value="WD40_repeat_dom_sf"/>
</dbReference>
<feature type="non-terminal residue" evidence="4">
    <location>
        <position position="58"/>
    </location>
</feature>
<dbReference type="GO" id="GO:1990234">
    <property type="term" value="C:transferase complex"/>
    <property type="evidence" value="ECO:0007669"/>
    <property type="project" value="UniProtKB-ARBA"/>
</dbReference>
<dbReference type="SMART" id="SM00320">
    <property type="entry name" value="WD40"/>
    <property type="match status" value="1"/>
</dbReference>
<feature type="repeat" description="WD" evidence="3">
    <location>
        <begin position="1"/>
        <end position="41"/>
    </location>
</feature>
<dbReference type="PANTHER" id="PTHR22847:SF637">
    <property type="entry name" value="WD REPEAT DOMAIN 5B"/>
    <property type="match status" value="1"/>
</dbReference>
<sequence>QGHTARINSIAFFPDGKKIVSGSDDNTLRIWSSESGQQIGEPLQGHEHTVVAVTVSND</sequence>
<dbReference type="PROSITE" id="PS50294">
    <property type="entry name" value="WD_REPEATS_REGION"/>
    <property type="match status" value="1"/>
</dbReference>
<dbReference type="InterPro" id="IPR001680">
    <property type="entry name" value="WD40_rpt"/>
</dbReference>
<evidence type="ECO:0000256" key="2">
    <source>
        <dbReference type="ARBA" id="ARBA00022737"/>
    </source>
</evidence>
<dbReference type="PANTHER" id="PTHR22847">
    <property type="entry name" value="WD40 REPEAT PROTEIN"/>
    <property type="match status" value="1"/>
</dbReference>
<proteinExistence type="predicted"/>
<dbReference type="EMBL" id="KN839876">
    <property type="protein sequence ID" value="KIJ60164.1"/>
    <property type="molecule type" value="Genomic_DNA"/>
</dbReference>
<evidence type="ECO:0000256" key="3">
    <source>
        <dbReference type="PROSITE-ProRule" id="PRU00221"/>
    </source>
</evidence>
<gene>
    <name evidence="4" type="ORF">HYDPIDRAFT_50891</name>
</gene>
<dbReference type="HOGENOM" id="CLU_000288_57_30_1"/>
<dbReference type="SUPFAM" id="SSF50978">
    <property type="entry name" value="WD40 repeat-like"/>
    <property type="match status" value="1"/>
</dbReference>
<dbReference type="OrthoDB" id="3267146at2759"/>
<evidence type="ECO:0000256" key="1">
    <source>
        <dbReference type="ARBA" id="ARBA00022574"/>
    </source>
</evidence>
<evidence type="ECO:0000313" key="4">
    <source>
        <dbReference type="EMBL" id="KIJ60164.1"/>
    </source>
</evidence>